<feature type="transmembrane region" description="Helical" evidence="1">
    <location>
        <begin position="20"/>
        <end position="44"/>
    </location>
</feature>
<gene>
    <name evidence="2" type="ORF">NNC64_12970</name>
</gene>
<dbReference type="RefSeq" id="WP_254953610.1">
    <property type="nucleotide sequence ID" value="NZ_JANDWY010000032.1"/>
</dbReference>
<dbReference type="Proteomes" id="UP001205531">
    <property type="component" value="Unassembled WGS sequence"/>
</dbReference>
<keyword evidence="1" id="KW-0472">Membrane</keyword>
<organism evidence="2 3">
    <name type="scientific">Segatella copri</name>
    <dbReference type="NCBI Taxonomy" id="165179"/>
    <lineage>
        <taxon>Bacteria</taxon>
        <taxon>Pseudomonadati</taxon>
        <taxon>Bacteroidota</taxon>
        <taxon>Bacteroidia</taxon>
        <taxon>Bacteroidales</taxon>
        <taxon>Prevotellaceae</taxon>
        <taxon>Segatella</taxon>
    </lineage>
</organism>
<feature type="transmembrane region" description="Helical" evidence="1">
    <location>
        <begin position="50"/>
        <end position="72"/>
    </location>
</feature>
<dbReference type="AlphaFoldDB" id="A0AAW5INA9"/>
<sequence>MTAKEDKEKEKARRENLSKFIYQLANTCFTAMVVVAAVGLVLGVEDAKPYALLLGVGLFSTIFLALFADNILKKK</sequence>
<proteinExistence type="predicted"/>
<keyword evidence="1" id="KW-1133">Transmembrane helix</keyword>
<protein>
    <submittedName>
        <fullName evidence="2">Uncharacterized protein</fullName>
    </submittedName>
</protein>
<evidence type="ECO:0000313" key="2">
    <source>
        <dbReference type="EMBL" id="MCP9565446.1"/>
    </source>
</evidence>
<dbReference type="EMBL" id="JANDWZ010000035">
    <property type="protein sequence ID" value="MCP9565446.1"/>
    <property type="molecule type" value="Genomic_DNA"/>
</dbReference>
<keyword evidence="1" id="KW-0812">Transmembrane</keyword>
<comment type="caution">
    <text evidence="2">The sequence shown here is derived from an EMBL/GenBank/DDBJ whole genome shotgun (WGS) entry which is preliminary data.</text>
</comment>
<accession>A0AAW5INA9</accession>
<name>A0AAW5INA9_9BACT</name>
<evidence type="ECO:0000313" key="3">
    <source>
        <dbReference type="Proteomes" id="UP001205531"/>
    </source>
</evidence>
<reference evidence="2" key="1">
    <citation type="submission" date="2022-07" db="EMBL/GenBank/DDBJ databases">
        <title>Prevotella copri.</title>
        <authorList>
            <person name="Yang C."/>
        </authorList>
    </citation>
    <scope>NUCLEOTIDE SEQUENCE</scope>
    <source>
        <strain evidence="2">HF2107</strain>
    </source>
</reference>
<evidence type="ECO:0000256" key="1">
    <source>
        <dbReference type="SAM" id="Phobius"/>
    </source>
</evidence>